<dbReference type="CDD" id="cd05254">
    <property type="entry name" value="dTDP_HR_like_SDR_e"/>
    <property type="match status" value="1"/>
</dbReference>
<dbReference type="Gene3D" id="3.40.50.720">
    <property type="entry name" value="NAD(P)-binding Rossmann-like Domain"/>
    <property type="match status" value="1"/>
</dbReference>
<gene>
    <name evidence="2" type="ORF">I5907_05815</name>
</gene>
<dbReference type="Pfam" id="PF04321">
    <property type="entry name" value="RmlD_sub_bind"/>
    <property type="match status" value="1"/>
</dbReference>
<dbReference type="InterPro" id="IPR029903">
    <property type="entry name" value="RmlD-like-bd"/>
</dbReference>
<dbReference type="InterPro" id="IPR036291">
    <property type="entry name" value="NAD(P)-bd_dom_sf"/>
</dbReference>
<keyword evidence="3" id="KW-1185">Reference proteome</keyword>
<evidence type="ECO:0000313" key="3">
    <source>
        <dbReference type="Proteomes" id="UP000628448"/>
    </source>
</evidence>
<dbReference type="AlphaFoldDB" id="A0A931E585"/>
<dbReference type="RefSeq" id="WP_196989777.1">
    <property type="nucleotide sequence ID" value="NZ_JADWYR010000001.1"/>
</dbReference>
<dbReference type="EMBL" id="JADWYR010000001">
    <property type="protein sequence ID" value="MBG9375741.1"/>
    <property type="molecule type" value="Genomic_DNA"/>
</dbReference>
<evidence type="ECO:0000259" key="1">
    <source>
        <dbReference type="Pfam" id="PF04321"/>
    </source>
</evidence>
<accession>A0A931E585</accession>
<protein>
    <submittedName>
        <fullName evidence="2">SDR family oxidoreductase</fullName>
    </submittedName>
</protein>
<comment type="caution">
    <text evidence="2">The sequence shown here is derived from an EMBL/GenBank/DDBJ whole genome shotgun (WGS) entry which is preliminary data.</text>
</comment>
<dbReference type="SUPFAM" id="SSF51735">
    <property type="entry name" value="NAD(P)-binding Rossmann-fold domains"/>
    <property type="match status" value="1"/>
</dbReference>
<feature type="domain" description="RmlD-like substrate binding" evidence="1">
    <location>
        <begin position="4"/>
        <end position="276"/>
    </location>
</feature>
<evidence type="ECO:0000313" key="2">
    <source>
        <dbReference type="EMBL" id="MBG9375741.1"/>
    </source>
</evidence>
<sequence length="297" mass="32810">MGKKVLITGASGMLGFTIARAFFEDHYDVLGIGRKKIPSPFPYTQADLLNENQITDTLTTFSPDIIVHCAANVDLRDCEENRPYTYALHVNSTRKLASFRPGKTRFIYISTDSVFDGLTGNYNEKEKTSPLNYYASTKLEGETAATQSNAAAIIIRTNIYGFHTNPEMGNSLFEWLYKTLSQNASLHGFTDVCFNPLYVSQVFEVIKDCLAVEFKGIIHAGCKDFISKYTFAIRVAALFGFDISLVQPASSAIFQSVIQRPANTTLNVSYLESLTGKAYSLGSGLVALKEDFLQSAT</sequence>
<name>A0A931E585_9BACT</name>
<organism evidence="2 3">
    <name type="scientific">Panacibacter microcysteis</name>
    <dbReference type="NCBI Taxonomy" id="2793269"/>
    <lineage>
        <taxon>Bacteria</taxon>
        <taxon>Pseudomonadati</taxon>
        <taxon>Bacteroidota</taxon>
        <taxon>Chitinophagia</taxon>
        <taxon>Chitinophagales</taxon>
        <taxon>Chitinophagaceae</taxon>
        <taxon>Panacibacter</taxon>
    </lineage>
</organism>
<proteinExistence type="predicted"/>
<dbReference type="PANTHER" id="PTHR43242">
    <property type="entry name" value="NAD(P)-BINDING ROSSMANN-FOLD SUPERFAMILY PROTEIN"/>
    <property type="match status" value="1"/>
</dbReference>
<dbReference type="PANTHER" id="PTHR43242:SF1">
    <property type="entry name" value="NAD(P)-BINDING ROSSMANN-FOLD SUPERFAMILY PROTEIN"/>
    <property type="match status" value="1"/>
</dbReference>
<dbReference type="Proteomes" id="UP000628448">
    <property type="component" value="Unassembled WGS sequence"/>
</dbReference>
<reference evidence="2" key="1">
    <citation type="submission" date="2020-11" db="EMBL/GenBank/DDBJ databases">
        <title>Bacterial whole genome sequence for Panacibacter sp. DH6.</title>
        <authorList>
            <person name="Le V."/>
            <person name="Ko S."/>
            <person name="Ahn C.-Y."/>
            <person name="Oh H.-M."/>
        </authorList>
    </citation>
    <scope>NUCLEOTIDE SEQUENCE</scope>
    <source>
        <strain evidence="2">DH6</strain>
    </source>
</reference>